<evidence type="ECO:0000313" key="1">
    <source>
        <dbReference type="EMBL" id="CAH9089860.1"/>
    </source>
</evidence>
<name>A0AAV0D496_9ASTE</name>
<evidence type="ECO:0000313" key="2">
    <source>
        <dbReference type="Proteomes" id="UP001152523"/>
    </source>
</evidence>
<keyword evidence="2" id="KW-1185">Reference proteome</keyword>
<organism evidence="1 2">
    <name type="scientific">Cuscuta epithymum</name>
    <dbReference type="NCBI Taxonomy" id="186058"/>
    <lineage>
        <taxon>Eukaryota</taxon>
        <taxon>Viridiplantae</taxon>
        <taxon>Streptophyta</taxon>
        <taxon>Embryophyta</taxon>
        <taxon>Tracheophyta</taxon>
        <taxon>Spermatophyta</taxon>
        <taxon>Magnoliopsida</taxon>
        <taxon>eudicotyledons</taxon>
        <taxon>Gunneridae</taxon>
        <taxon>Pentapetalae</taxon>
        <taxon>asterids</taxon>
        <taxon>lamiids</taxon>
        <taxon>Solanales</taxon>
        <taxon>Convolvulaceae</taxon>
        <taxon>Cuscuteae</taxon>
        <taxon>Cuscuta</taxon>
        <taxon>Cuscuta subgen. Cuscuta</taxon>
    </lineage>
</organism>
<comment type="caution">
    <text evidence="1">The sequence shown here is derived from an EMBL/GenBank/DDBJ whole genome shotgun (WGS) entry which is preliminary data.</text>
</comment>
<proteinExistence type="predicted"/>
<dbReference type="Proteomes" id="UP001152523">
    <property type="component" value="Unassembled WGS sequence"/>
</dbReference>
<dbReference type="AlphaFoldDB" id="A0AAV0D496"/>
<reference evidence="1" key="1">
    <citation type="submission" date="2022-07" db="EMBL/GenBank/DDBJ databases">
        <authorList>
            <person name="Macas J."/>
            <person name="Novak P."/>
            <person name="Neumann P."/>
        </authorList>
    </citation>
    <scope>NUCLEOTIDE SEQUENCE</scope>
</reference>
<gene>
    <name evidence="1" type="ORF">CEPIT_LOCUS11038</name>
</gene>
<sequence length="101" mass="11513">MSSLFRTAGVAITSIFYSFLLTHDRYQFHGSGYKDFFFLRVGYKEFCNRSDIELWRSNEIRGPFIFFCRGLEQAAGWGLWERLGSGLGGVGAGIDRRKGRG</sequence>
<dbReference type="EMBL" id="CAMAPF010000062">
    <property type="protein sequence ID" value="CAH9089860.1"/>
    <property type="molecule type" value="Genomic_DNA"/>
</dbReference>
<protein>
    <submittedName>
        <fullName evidence="1">Uncharacterized protein</fullName>
    </submittedName>
</protein>
<accession>A0AAV0D496</accession>